<dbReference type="WBParaSite" id="TREG1_97910.1">
    <property type="protein sequence ID" value="TREG1_97910.1"/>
    <property type="gene ID" value="TREG1_97910"/>
</dbReference>
<reference evidence="3" key="2">
    <citation type="submission" date="2023-11" db="UniProtKB">
        <authorList>
            <consortium name="WormBaseParasite"/>
        </authorList>
    </citation>
    <scope>IDENTIFICATION</scope>
</reference>
<organism evidence="2 3">
    <name type="scientific">Trichobilharzia regenti</name>
    <name type="common">Nasal bird schistosome</name>
    <dbReference type="NCBI Taxonomy" id="157069"/>
    <lineage>
        <taxon>Eukaryota</taxon>
        <taxon>Metazoa</taxon>
        <taxon>Spiralia</taxon>
        <taxon>Lophotrochozoa</taxon>
        <taxon>Platyhelminthes</taxon>
        <taxon>Trematoda</taxon>
        <taxon>Digenea</taxon>
        <taxon>Strigeidida</taxon>
        <taxon>Schistosomatoidea</taxon>
        <taxon>Schistosomatidae</taxon>
        <taxon>Trichobilharzia</taxon>
    </lineage>
</organism>
<feature type="coiled-coil region" evidence="1">
    <location>
        <begin position="487"/>
        <end position="566"/>
    </location>
</feature>
<sequence length="954" mass="108644">MISDISMEDDFEATIGNTRKDDNSIGGVTSIHDVSMEAVTPTSCQIVDRISTNSSDDQQQMINMEIEDGDEGSQVSMKLSPDCNPEDETMIIENTLDIKNNDAAPKCDASDMEIQNDGVSALPTFEVDDMSVVISSEETVCNSPEKHDTTHSSQHKISNITPVANRNTETELKKMNTPHVLSPRVDAVLTDVVKPLSSRRITTVLEVPLINLDLTPSLLNSKARRFNSNNNNLQSTMLKTPQSSHPAKVTFMNLVNTPLRQADIDERESRLDDRNGGVMLSLVKKVNPFRNLRDDEEYRPEKLTFNIRRLHYQFHKQLTKCQHEPVVDATEFEFSNIQSIFNFMRKNSNSNCDLQGVNQPTLLADTEKYGLDEYLQLQQSQNLHLYDRLTLRRYAVEKDNMERFHRWKLINQERIGTVSISPHINVVMKRISEMNADQHLEFVAGLHQRLHNCFKLAKREYYQLVDENMAARNSELKSEIEHLKVIDNTIQAELKKKEDKYKKLQKKMKDLQKLEKYAKELRQKLNKADQKIIDAKNRQTQLRESNKQLLQKKELLEVKLKECREVKRANNDWRNSRLLLNRSVGCTELFPVPIKLSFPPSSTSSPYNQNDCRFGGGNNFNNSNKNGNAMGDIHDSTFKEEIMNLLSPSRITLKSSKNHVYELTTLLGLVNFILTCQVCDIPSPPPSSLHTINHVSDGQNGDEQNLLSLKHLKVTKLQVASPDDDDCPVECSAVESVARVCIDYLSTQGSDQLRNLCIGLTLDRAIKQIQFIIAPYMVLAGDLRALWLARYDVAFSLISLNDHLFSSMCVTPKSLRKLIEQTPRSTLHRSQVLHSSRRTPFQQQRQQQYYQSLTSGIDSSTSEVPKSLAIFQPITPPGPYSITVTTSTRRFRLRVCFTLFSLDFFTPDDQASVEFENMRGNVCCEKLNDHFKTCKPMSGHLSTIMSEIKSFLSA</sequence>
<evidence type="ECO:0000256" key="1">
    <source>
        <dbReference type="SAM" id="Coils"/>
    </source>
</evidence>
<dbReference type="Proteomes" id="UP000050795">
    <property type="component" value="Unassembled WGS sequence"/>
</dbReference>
<proteinExistence type="predicted"/>
<dbReference type="AlphaFoldDB" id="A0AA85KM69"/>
<protein>
    <submittedName>
        <fullName evidence="3">Uncharacterized protein</fullName>
    </submittedName>
</protein>
<keyword evidence="1" id="KW-0175">Coiled coil</keyword>
<accession>A0AA85KM69</accession>
<evidence type="ECO:0000313" key="3">
    <source>
        <dbReference type="WBParaSite" id="TREG1_97910.1"/>
    </source>
</evidence>
<evidence type="ECO:0000313" key="2">
    <source>
        <dbReference type="Proteomes" id="UP000050795"/>
    </source>
</evidence>
<reference evidence="2" key="1">
    <citation type="submission" date="2022-06" db="EMBL/GenBank/DDBJ databases">
        <authorList>
            <person name="Berger JAMES D."/>
            <person name="Berger JAMES D."/>
        </authorList>
    </citation>
    <scope>NUCLEOTIDE SEQUENCE [LARGE SCALE GENOMIC DNA]</scope>
</reference>
<keyword evidence="2" id="KW-1185">Reference proteome</keyword>
<name>A0AA85KM69_TRIRE</name>